<feature type="compositionally biased region" description="Acidic residues" evidence="1">
    <location>
        <begin position="135"/>
        <end position="144"/>
    </location>
</feature>
<protein>
    <recommendedName>
        <fullName evidence="2">N-acetyltransferase domain-containing protein</fullName>
    </recommendedName>
</protein>
<dbReference type="AlphaFoldDB" id="A0A0G4HXY1"/>
<evidence type="ECO:0000313" key="3">
    <source>
        <dbReference type="EMBL" id="CEM49375.1"/>
    </source>
</evidence>
<accession>A0A0G4HXY1</accession>
<dbReference type="Pfam" id="PF08445">
    <property type="entry name" value="FR47"/>
    <property type="match status" value="1"/>
</dbReference>
<dbReference type="Gene3D" id="3.40.630.30">
    <property type="match status" value="1"/>
</dbReference>
<dbReference type="InterPro" id="IPR016181">
    <property type="entry name" value="Acyl_CoA_acyltransferase"/>
</dbReference>
<feature type="compositionally biased region" description="Basic and acidic residues" evidence="1">
    <location>
        <begin position="110"/>
        <end position="134"/>
    </location>
</feature>
<dbReference type="InterPro" id="IPR013653">
    <property type="entry name" value="GCN5-like_dom"/>
</dbReference>
<dbReference type="EMBL" id="CDMZ01004316">
    <property type="protein sequence ID" value="CEM49375.1"/>
    <property type="molecule type" value="Genomic_DNA"/>
</dbReference>
<feature type="region of interest" description="Disordered" evidence="1">
    <location>
        <begin position="95"/>
        <end position="146"/>
    </location>
</feature>
<sequence>MVEKQGAVEAKILSHIELQEMLEKQKQTQDSESKVTNPLWTLVLKQRLELFPKASKGVWVASVASGVSGSFLRCVAHVDVSEVCIENRGGGIDLFGRPGRGGGRGSSGNGKEDGDTEDGRKILDPRDSKEKNEEKEENGEDSAEEMAVRQVLKASMNLIREERTRAANSDCQTPSRLCLRFASLDAALVPLVQRVLQEENGRSVQRLYQSPCGLWITEQPSGSAGSEAPLPPHARLRNLVHEDAPLVNSRWEYNRGEGSLPMIQRMIALNSAGCWGVVVDDDMEEGGERLVAWICGYLDGPLGMLWTEPGHRRQGFAAAVAQAAVAGVRCASRGAPDAVVGANPSADPVTAFIVESNKASQSLFTRMGWRRVASADWVGLAAFL</sequence>
<feature type="compositionally biased region" description="Gly residues" evidence="1">
    <location>
        <begin position="95"/>
        <end position="108"/>
    </location>
</feature>
<feature type="domain" description="N-acetyltransferase" evidence="2">
    <location>
        <begin position="234"/>
        <end position="384"/>
    </location>
</feature>
<gene>
    <name evidence="3" type="ORF">Cvel_33355</name>
</gene>
<dbReference type="VEuPathDB" id="CryptoDB:Cvel_33355"/>
<name>A0A0G4HXY1_9ALVE</name>
<evidence type="ECO:0000259" key="2">
    <source>
        <dbReference type="PROSITE" id="PS51186"/>
    </source>
</evidence>
<dbReference type="PANTHER" id="PTHR20958">
    <property type="entry name" value="GLYCINE N-ACYLTRANSFERASE-LIKE PROTEIN"/>
    <property type="match status" value="1"/>
</dbReference>
<dbReference type="GO" id="GO:0016747">
    <property type="term" value="F:acyltransferase activity, transferring groups other than amino-acyl groups"/>
    <property type="evidence" value="ECO:0007669"/>
    <property type="project" value="InterPro"/>
</dbReference>
<dbReference type="PROSITE" id="PS51186">
    <property type="entry name" value="GNAT"/>
    <property type="match status" value="1"/>
</dbReference>
<dbReference type="SUPFAM" id="SSF55729">
    <property type="entry name" value="Acyl-CoA N-acyltransferases (Nat)"/>
    <property type="match status" value="1"/>
</dbReference>
<reference evidence="3" key="1">
    <citation type="submission" date="2014-11" db="EMBL/GenBank/DDBJ databases">
        <authorList>
            <person name="Otto D Thomas"/>
            <person name="Naeem Raeece"/>
        </authorList>
    </citation>
    <scope>NUCLEOTIDE SEQUENCE</scope>
</reference>
<dbReference type="InterPro" id="IPR000182">
    <property type="entry name" value="GNAT_dom"/>
</dbReference>
<evidence type="ECO:0000256" key="1">
    <source>
        <dbReference type="SAM" id="MobiDB-lite"/>
    </source>
</evidence>
<organism evidence="3">
    <name type="scientific">Chromera velia CCMP2878</name>
    <dbReference type="NCBI Taxonomy" id="1169474"/>
    <lineage>
        <taxon>Eukaryota</taxon>
        <taxon>Sar</taxon>
        <taxon>Alveolata</taxon>
        <taxon>Colpodellida</taxon>
        <taxon>Chromeraceae</taxon>
        <taxon>Chromera</taxon>
    </lineage>
</organism>
<dbReference type="InterPro" id="IPR053225">
    <property type="entry name" value="Acyl-CoA_N-acyltransferase"/>
</dbReference>
<proteinExistence type="predicted"/>
<dbReference type="PANTHER" id="PTHR20958:SF6">
    <property type="entry name" value="GLYCINE N-ACYLTRANSFERASE-LIKE PROTEIN"/>
    <property type="match status" value="1"/>
</dbReference>